<accession>H9YAH3</accession>
<organism evidence="2 3">
    <name type="scientific">Vibrio phage VP3</name>
    <dbReference type="NCBI Taxonomy" id="588068"/>
    <lineage>
        <taxon>Viruses</taxon>
        <taxon>Duplodnaviria</taxon>
        <taxon>Heunggongvirae</taxon>
        <taxon>Uroviricota</taxon>
        <taxon>Caudoviricetes</taxon>
        <taxon>Autographivirales</taxon>
        <taxon>Autotranscriptaviridae</taxon>
        <taxon>Studiervirinae</taxon>
        <taxon>Chatterjeevirus</taxon>
        <taxon>Chatterjeevirus VP4</taxon>
    </lineage>
</organism>
<gene>
    <name evidence="2" type="ORF">VP3_0025</name>
</gene>
<dbReference type="SUPFAM" id="SSF88723">
    <property type="entry name" value="PIN domain-like"/>
    <property type="match status" value="1"/>
</dbReference>
<keyword evidence="2" id="KW-0269">Exonuclease</keyword>
<dbReference type="Pfam" id="PF02739">
    <property type="entry name" value="5_3_exonuc_N"/>
    <property type="match status" value="1"/>
</dbReference>
<reference evidence="2 3" key="1">
    <citation type="journal article" date="2013" name="Arch. Virol.">
        <title>The genome of VP3, a T7-like phage used for the typing of Vibrio cholerae.</title>
        <authorList>
            <person name="Li W."/>
            <person name="Zhang J."/>
            <person name="Chen Z."/>
            <person name="Zhang Q."/>
            <person name="Zhang L."/>
            <person name="Du P."/>
            <person name="Chen C."/>
            <person name="Kan B."/>
        </authorList>
    </citation>
    <scope>NUCLEOTIDE SEQUENCE [LARGE SCALE GENOMIC DNA]</scope>
</reference>
<feature type="domain" description="5'-3' exonuclease alpha-helical arch N-terminal" evidence="1">
    <location>
        <begin position="14"/>
        <end position="158"/>
    </location>
</feature>
<keyword evidence="2" id="KW-0540">Nuclease</keyword>
<proteinExistence type="predicted"/>
<dbReference type="PANTHER" id="PTHR42646:SF2">
    <property type="entry name" value="5'-3' EXONUCLEASE FAMILY PROTEIN"/>
    <property type="match status" value="1"/>
</dbReference>
<dbReference type="Gene3D" id="3.40.50.1010">
    <property type="entry name" value="5'-nuclease"/>
    <property type="match status" value="1"/>
</dbReference>
<evidence type="ECO:0000313" key="3">
    <source>
        <dbReference type="Proteomes" id="UP000007396"/>
    </source>
</evidence>
<dbReference type="GO" id="GO:0017108">
    <property type="term" value="F:5'-flap endonuclease activity"/>
    <property type="evidence" value="ECO:0007669"/>
    <property type="project" value="InterPro"/>
</dbReference>
<dbReference type="GO" id="GO:0004527">
    <property type="term" value="F:exonuclease activity"/>
    <property type="evidence" value="ECO:0007669"/>
    <property type="project" value="UniProtKB-KW"/>
</dbReference>
<dbReference type="InterPro" id="IPR029060">
    <property type="entry name" value="PIN-like_dom_sf"/>
</dbReference>
<sequence>MGGSEMSKPLVNHALILDADYLVYQAMSAAEIETQWSDDVWTLECDHVKAWDILIGSVQTIVAKRKAWATSKIVMCFTDENNWRKDVLPTYKANRKATRKPTGYRAFVNKVMQYPEWESFLRPNLEGDDCMGILGTRPSLVGAKTSTLVSCDKDFNTIPCEFFWLTTGEIKTITEEDADRWHMLQTIMGDVTDGYSGIKGMGKDTALAFLEEPYKFVQVEKTFKSGARKGQTVMEWKKVEKEPEDSLWDCMVTLAAKADMTEEDLLKQAQVARILRASDYDFKNKEPILWKP</sequence>
<keyword evidence="2" id="KW-0378">Hydrolase</keyword>
<dbReference type="GO" id="GO:0033567">
    <property type="term" value="P:DNA replication, Okazaki fragment processing"/>
    <property type="evidence" value="ECO:0007669"/>
    <property type="project" value="InterPro"/>
</dbReference>
<dbReference type="Proteomes" id="UP000007396">
    <property type="component" value="Genome"/>
</dbReference>
<protein>
    <submittedName>
        <fullName evidence="2">Exonuclease</fullName>
    </submittedName>
</protein>
<dbReference type="InterPro" id="IPR036279">
    <property type="entry name" value="5-3_exonuclease_C_sf"/>
</dbReference>
<dbReference type="PANTHER" id="PTHR42646">
    <property type="entry name" value="FLAP ENDONUCLEASE XNI"/>
    <property type="match status" value="1"/>
</dbReference>
<dbReference type="GO" id="GO:0003677">
    <property type="term" value="F:DNA binding"/>
    <property type="evidence" value="ECO:0007669"/>
    <property type="project" value="InterPro"/>
</dbReference>
<dbReference type="SUPFAM" id="SSF47807">
    <property type="entry name" value="5' to 3' exonuclease, C-terminal subdomain"/>
    <property type="match status" value="1"/>
</dbReference>
<dbReference type="InterPro" id="IPR020046">
    <property type="entry name" value="5-3_exonucl_a-hlix_arch_N"/>
</dbReference>
<dbReference type="EMBL" id="JQ780163">
    <property type="protein sequence ID" value="AFH14425.1"/>
    <property type="molecule type" value="Genomic_DNA"/>
</dbReference>
<dbReference type="InterPro" id="IPR038969">
    <property type="entry name" value="FEN"/>
</dbReference>
<evidence type="ECO:0000313" key="2">
    <source>
        <dbReference type="EMBL" id="AFH14425.1"/>
    </source>
</evidence>
<evidence type="ECO:0000259" key="1">
    <source>
        <dbReference type="Pfam" id="PF02739"/>
    </source>
</evidence>
<name>H9YAH3_9CAUD</name>
<dbReference type="Gene3D" id="1.10.150.20">
    <property type="entry name" value="5' to 3' exonuclease, C-terminal subdomain"/>
    <property type="match status" value="1"/>
</dbReference>